<dbReference type="Pfam" id="PF00102">
    <property type="entry name" value="Y_phosphatase"/>
    <property type="match status" value="1"/>
</dbReference>
<reference evidence="4 5" key="1">
    <citation type="submission" date="2020-04" db="EMBL/GenBank/DDBJ databases">
        <authorList>
            <person name="Laetsch R D."/>
            <person name="Stevens L."/>
            <person name="Kumar S."/>
            <person name="Blaxter L. M."/>
        </authorList>
    </citation>
    <scope>NUCLEOTIDE SEQUENCE [LARGE SCALE GENOMIC DNA]</scope>
</reference>
<dbReference type="InterPro" id="IPR000242">
    <property type="entry name" value="PTP_cat"/>
</dbReference>
<evidence type="ECO:0008006" key="6">
    <source>
        <dbReference type="Google" id="ProtNLM"/>
    </source>
</evidence>
<evidence type="ECO:0000313" key="5">
    <source>
        <dbReference type="Proteomes" id="UP000494206"/>
    </source>
</evidence>
<dbReference type="Proteomes" id="UP000494206">
    <property type="component" value="Unassembled WGS sequence"/>
</dbReference>
<dbReference type="SUPFAM" id="SSF52799">
    <property type="entry name" value="(Phosphotyrosine protein) phosphatases II"/>
    <property type="match status" value="1"/>
</dbReference>
<gene>
    <name evidence="4" type="ORF">CBOVIS_LOCUS7357</name>
</gene>
<dbReference type="EMBL" id="CADEPM010000004">
    <property type="protein sequence ID" value="CAB3405123.1"/>
    <property type="molecule type" value="Genomic_DNA"/>
</dbReference>
<dbReference type="InterPro" id="IPR052782">
    <property type="entry name" value="Oocyte-zygote_transition_reg"/>
</dbReference>
<organism evidence="4 5">
    <name type="scientific">Caenorhabditis bovis</name>
    <dbReference type="NCBI Taxonomy" id="2654633"/>
    <lineage>
        <taxon>Eukaryota</taxon>
        <taxon>Metazoa</taxon>
        <taxon>Ecdysozoa</taxon>
        <taxon>Nematoda</taxon>
        <taxon>Chromadorea</taxon>
        <taxon>Rhabditida</taxon>
        <taxon>Rhabditina</taxon>
        <taxon>Rhabditomorpha</taxon>
        <taxon>Rhabditoidea</taxon>
        <taxon>Rhabditidae</taxon>
        <taxon>Peloderinae</taxon>
        <taxon>Caenorhabditis</taxon>
    </lineage>
</organism>
<dbReference type="GO" id="GO:0004725">
    <property type="term" value="F:protein tyrosine phosphatase activity"/>
    <property type="evidence" value="ECO:0007669"/>
    <property type="project" value="InterPro"/>
</dbReference>
<dbReference type="InterPro" id="IPR029021">
    <property type="entry name" value="Prot-tyrosine_phosphatase-like"/>
</dbReference>
<dbReference type="OrthoDB" id="5867707at2759"/>
<dbReference type="PROSITE" id="PS50055">
    <property type="entry name" value="TYR_PHOSPHATASE_PTP"/>
    <property type="match status" value="1"/>
</dbReference>
<keyword evidence="5" id="KW-1185">Reference proteome</keyword>
<dbReference type="SMART" id="SM00194">
    <property type="entry name" value="PTPc"/>
    <property type="match status" value="1"/>
</dbReference>
<dbReference type="PRINTS" id="PR00700">
    <property type="entry name" value="PRTYPHPHTASE"/>
</dbReference>
<dbReference type="InterPro" id="IPR000387">
    <property type="entry name" value="Tyr_Pase_dom"/>
</dbReference>
<proteinExistence type="predicted"/>
<evidence type="ECO:0000256" key="1">
    <source>
        <dbReference type="SAM" id="MobiDB-lite"/>
    </source>
</evidence>
<feature type="domain" description="Tyrosine specific protein phosphatases" evidence="3">
    <location>
        <begin position="578"/>
        <end position="653"/>
    </location>
</feature>
<feature type="compositionally biased region" description="Basic residues" evidence="1">
    <location>
        <begin position="82"/>
        <end position="92"/>
    </location>
</feature>
<dbReference type="PROSITE" id="PS50056">
    <property type="entry name" value="TYR_PHOSPHATASE_2"/>
    <property type="match status" value="1"/>
</dbReference>
<feature type="domain" description="Tyrosine-protein phosphatase" evidence="2">
    <location>
        <begin position="409"/>
        <end position="662"/>
    </location>
</feature>
<dbReference type="AlphaFoldDB" id="A0A8S1EUQ0"/>
<protein>
    <recommendedName>
        <fullName evidence="6">Tyrosine-protein phosphatase domain-containing protein</fullName>
    </recommendedName>
</protein>
<name>A0A8S1EUQ0_9PELO</name>
<dbReference type="Gene3D" id="3.90.190.10">
    <property type="entry name" value="Protein tyrosine phosphatase superfamily"/>
    <property type="match status" value="1"/>
</dbReference>
<dbReference type="CDD" id="cd00047">
    <property type="entry name" value="PTPc"/>
    <property type="match status" value="1"/>
</dbReference>
<dbReference type="InterPro" id="IPR003595">
    <property type="entry name" value="Tyr_Pase_cat"/>
</dbReference>
<evidence type="ECO:0000313" key="4">
    <source>
        <dbReference type="EMBL" id="CAB3405123.1"/>
    </source>
</evidence>
<comment type="caution">
    <text evidence="4">The sequence shown here is derived from an EMBL/GenBank/DDBJ whole genome shotgun (WGS) entry which is preliminary data.</text>
</comment>
<dbReference type="SMART" id="SM00404">
    <property type="entry name" value="PTPc_motif"/>
    <property type="match status" value="1"/>
</dbReference>
<evidence type="ECO:0000259" key="3">
    <source>
        <dbReference type="PROSITE" id="PS50056"/>
    </source>
</evidence>
<dbReference type="PANTHER" id="PTHR46163">
    <property type="entry name" value="TYROSINE-PROTEIN PHOSPHATASE-RELATED"/>
    <property type="match status" value="1"/>
</dbReference>
<dbReference type="PANTHER" id="PTHR46163:SF7">
    <property type="entry name" value="PROTEIN TYROSINE PHOSPHATASE-LIKE PROTEIN EGG-3"/>
    <property type="match status" value="1"/>
</dbReference>
<feature type="region of interest" description="Disordered" evidence="1">
    <location>
        <begin position="82"/>
        <end position="104"/>
    </location>
</feature>
<evidence type="ECO:0000259" key="2">
    <source>
        <dbReference type="PROSITE" id="PS50055"/>
    </source>
</evidence>
<sequence>MALNGDMMLREQVHAMRTNAGRKRATSLQSFCSANADSSTESDDDMRLLVDYPQQNGRHRMRTRFNSDTTPVRKSFRRKLKKIAAKDKRSKKPASDDVFSGDDDGIEVARGAPTTYAAPSKLRKSKALDCLVSDKIGKPSMEPVLTASIENAKCHLNNVRMKVFAARTAMQLEPTLVDNTRKNLDAKKSILPTNTSPGAFSLQAAYKLASSPDTRIATTLSCDAKLTREAMTNLIRNSYEDTAITQELLFSTKFDTKWKKRYTNLYMRRDADGKRPKMPVNNQGWVMPLKSICEKFGINASFFTDHRLDLHSARDQVLLMRLLSRDQTSSWISGIHPEAVKNEQLASYLLNSMNANTMIKRVQAFKANVLADRDRVRQAGQFYNNIRIGKRMFGAARKAKFISTIIGGMERRFEILENSVNHIPFTHDASSANVDKIRNARVHCKDATRVCLEFPYNCGMHDFIHANRVSGGPLFNEFIMTQAPMSNTVDDFWRMIWQEEVPYIVMLISRKEQERCANYWPRSPADAAICVSGGVRVENFGVYQAPDPLFRVTHLRLIGPDQEERHVEHWQGDLNNSSNLYSPLNILRLLRNTSKPVVIHDHLGVSRAACLVAAEIAICSLLKGPTYKYPVQRAVQFLRQRRAFAIETPMQYIFVHRLVAFFFRDVMGHVKELDADYDRWLRDRSQRMFLDEIDSPIPGYRLLSPKADPDLVRMVGRPERPNYRREAPDCVGEMPGKMASDAESILSPPKKLLFDF</sequence>
<accession>A0A8S1EUQ0</accession>